<dbReference type="Proteomes" id="UP000410492">
    <property type="component" value="Unassembled WGS sequence"/>
</dbReference>
<protein>
    <submittedName>
        <fullName evidence="13">Uncharacterized protein</fullName>
    </submittedName>
</protein>
<feature type="transmembrane region" description="Helical" evidence="12">
    <location>
        <begin position="465"/>
        <end position="485"/>
    </location>
</feature>
<dbReference type="InterPro" id="IPR007866">
    <property type="entry name" value="TRIC_channel"/>
</dbReference>
<evidence type="ECO:0000256" key="7">
    <source>
        <dbReference type="ARBA" id="ARBA00022958"/>
    </source>
</evidence>
<evidence type="ECO:0000256" key="3">
    <source>
        <dbReference type="ARBA" id="ARBA00022448"/>
    </source>
</evidence>
<keyword evidence="10 12" id="KW-0472">Membrane</keyword>
<keyword evidence="9" id="KW-0406">Ion transport</keyword>
<evidence type="ECO:0000256" key="8">
    <source>
        <dbReference type="ARBA" id="ARBA00022989"/>
    </source>
</evidence>
<feature type="non-terminal residue" evidence="13">
    <location>
        <position position="1"/>
    </location>
</feature>
<feature type="transmembrane region" description="Helical" evidence="12">
    <location>
        <begin position="437"/>
        <end position="453"/>
    </location>
</feature>
<dbReference type="GO" id="GO:0012505">
    <property type="term" value="C:endomembrane system"/>
    <property type="evidence" value="ECO:0007669"/>
    <property type="project" value="UniProtKB-SubCell"/>
</dbReference>
<keyword evidence="7" id="KW-0630">Potassium</keyword>
<feature type="transmembrane region" description="Helical" evidence="12">
    <location>
        <begin position="343"/>
        <end position="363"/>
    </location>
</feature>
<evidence type="ECO:0000256" key="11">
    <source>
        <dbReference type="ARBA" id="ARBA00023303"/>
    </source>
</evidence>
<dbReference type="GO" id="GO:0005267">
    <property type="term" value="F:potassium channel activity"/>
    <property type="evidence" value="ECO:0007669"/>
    <property type="project" value="UniProtKB-KW"/>
</dbReference>
<evidence type="ECO:0000256" key="2">
    <source>
        <dbReference type="ARBA" id="ARBA00005766"/>
    </source>
</evidence>
<comment type="similarity">
    <text evidence="2">Belongs to the TMEM38 family.</text>
</comment>
<comment type="subcellular location">
    <subcellularLocation>
        <location evidence="1">Endomembrane system</location>
        <topology evidence="1">Multi-pass membrane protein</topology>
    </subcellularLocation>
</comment>
<reference evidence="13 14" key="1">
    <citation type="submission" date="2019-01" db="EMBL/GenBank/DDBJ databases">
        <authorList>
            <person name="Sayadi A."/>
        </authorList>
    </citation>
    <scope>NUCLEOTIDE SEQUENCE [LARGE SCALE GENOMIC DNA]</scope>
</reference>
<dbReference type="OrthoDB" id="195817at2759"/>
<evidence type="ECO:0000256" key="10">
    <source>
        <dbReference type="ARBA" id="ARBA00023136"/>
    </source>
</evidence>
<dbReference type="PANTHER" id="PTHR12454:SF11">
    <property type="entry name" value="GH25683P"/>
    <property type="match status" value="1"/>
</dbReference>
<keyword evidence="11" id="KW-0407">Ion channel</keyword>
<proteinExistence type="inferred from homology"/>
<keyword evidence="14" id="KW-1185">Reference proteome</keyword>
<dbReference type="GO" id="GO:0016020">
    <property type="term" value="C:membrane"/>
    <property type="evidence" value="ECO:0007669"/>
    <property type="project" value="InterPro"/>
</dbReference>
<dbReference type="PANTHER" id="PTHR12454">
    <property type="entry name" value="TRIMERIC INTRACELLULAR CATION CHANNEL"/>
    <property type="match status" value="1"/>
</dbReference>
<dbReference type="AlphaFoldDB" id="A0A653DCR4"/>
<dbReference type="GO" id="GO:0042802">
    <property type="term" value="F:identical protein binding"/>
    <property type="evidence" value="ECO:0007669"/>
    <property type="project" value="InterPro"/>
</dbReference>
<sequence length="510" mass="56918">RRHAATATLPLPAAAAISVQSVACRDGGASQPASLLTSKTTEQHIVCGVDGTTITHSHGPGSLLGHRQPGGEAEDVSLFRHRALHAVRAGCQRGPRKRYVVFYTPMDVGYKLAKFLPVKIIFSAMKEIYRCKKVYDGVTHAAKLYPNAYLIMIIIGTIKGNGAGFTRLYTKACLVASVIFILDKKTELISAPHALVYFGIVIFFVYFKMSSIILGIHDPFVPFENLMCALFFAYILIDKFDTSAELSNLPFLHENQIAMDPEAFSDLANTVKELEMFPYFDISFCTVSLLAIREDLGDEALAFARKHPLACWLSYMLVIFASPMVTNSLLAEPILEPLEDAQRVLLASLVWYAIFFTPMDIAFKFADFWPVKLTVLAMKEVYRCHKVYHGVEHAAKLSPDAFIIMIVIGIVKGNGDGLTRELIRGAWTPIIIDFMHPSYYTKICFVASVIFVLHKQTELIPASEALVYLGVVIFFVYFKMCYIILGLRDPFAPLENITCDIVFVHQINKT</sequence>
<dbReference type="EMBL" id="CAACVG010011398">
    <property type="protein sequence ID" value="VEN57994.1"/>
    <property type="molecule type" value="Genomic_DNA"/>
</dbReference>
<gene>
    <name evidence="13" type="ORF">CALMAC_LOCUS16474</name>
</gene>
<accession>A0A653DCR4</accession>
<evidence type="ECO:0000256" key="6">
    <source>
        <dbReference type="ARBA" id="ARBA00022826"/>
    </source>
</evidence>
<name>A0A653DCR4_CALMS</name>
<evidence type="ECO:0000256" key="9">
    <source>
        <dbReference type="ARBA" id="ARBA00023065"/>
    </source>
</evidence>
<keyword evidence="6" id="KW-0631">Potassium channel</keyword>
<keyword evidence="3" id="KW-0813">Transport</keyword>
<feature type="transmembrane region" description="Helical" evidence="12">
    <location>
        <begin position="194"/>
        <end position="214"/>
    </location>
</feature>
<evidence type="ECO:0000313" key="13">
    <source>
        <dbReference type="EMBL" id="VEN57994.1"/>
    </source>
</evidence>
<keyword evidence="4" id="KW-0633">Potassium transport</keyword>
<evidence type="ECO:0000313" key="14">
    <source>
        <dbReference type="Proteomes" id="UP000410492"/>
    </source>
</evidence>
<evidence type="ECO:0000256" key="4">
    <source>
        <dbReference type="ARBA" id="ARBA00022538"/>
    </source>
</evidence>
<evidence type="ECO:0000256" key="5">
    <source>
        <dbReference type="ARBA" id="ARBA00022692"/>
    </source>
</evidence>
<evidence type="ECO:0000256" key="1">
    <source>
        <dbReference type="ARBA" id="ARBA00004127"/>
    </source>
</evidence>
<keyword evidence="5 12" id="KW-0812">Transmembrane</keyword>
<keyword evidence="8 12" id="KW-1133">Transmembrane helix</keyword>
<dbReference type="Pfam" id="PF05197">
    <property type="entry name" value="TRIC"/>
    <property type="match status" value="3"/>
</dbReference>
<evidence type="ECO:0000256" key="12">
    <source>
        <dbReference type="SAM" id="Phobius"/>
    </source>
</evidence>
<feature type="transmembrane region" description="Helical" evidence="12">
    <location>
        <begin position="312"/>
        <end position="331"/>
    </location>
</feature>
<feature type="transmembrane region" description="Helical" evidence="12">
    <location>
        <begin position="164"/>
        <end position="182"/>
    </location>
</feature>
<organism evidence="13 14">
    <name type="scientific">Callosobruchus maculatus</name>
    <name type="common">Southern cowpea weevil</name>
    <name type="synonym">Pulse bruchid</name>
    <dbReference type="NCBI Taxonomy" id="64391"/>
    <lineage>
        <taxon>Eukaryota</taxon>
        <taxon>Metazoa</taxon>
        <taxon>Ecdysozoa</taxon>
        <taxon>Arthropoda</taxon>
        <taxon>Hexapoda</taxon>
        <taxon>Insecta</taxon>
        <taxon>Pterygota</taxon>
        <taxon>Neoptera</taxon>
        <taxon>Endopterygota</taxon>
        <taxon>Coleoptera</taxon>
        <taxon>Polyphaga</taxon>
        <taxon>Cucujiformia</taxon>
        <taxon>Chrysomeloidea</taxon>
        <taxon>Chrysomelidae</taxon>
        <taxon>Bruchinae</taxon>
        <taxon>Bruchini</taxon>
        <taxon>Callosobruchus</taxon>
    </lineage>
</organism>